<keyword evidence="2" id="KW-1185">Reference proteome</keyword>
<organism evidence="1 2">
    <name type="scientific">Halocaridina rubra</name>
    <name type="common">Hawaiian red shrimp</name>
    <dbReference type="NCBI Taxonomy" id="373956"/>
    <lineage>
        <taxon>Eukaryota</taxon>
        <taxon>Metazoa</taxon>
        <taxon>Ecdysozoa</taxon>
        <taxon>Arthropoda</taxon>
        <taxon>Crustacea</taxon>
        <taxon>Multicrustacea</taxon>
        <taxon>Malacostraca</taxon>
        <taxon>Eumalacostraca</taxon>
        <taxon>Eucarida</taxon>
        <taxon>Decapoda</taxon>
        <taxon>Pleocyemata</taxon>
        <taxon>Caridea</taxon>
        <taxon>Atyoidea</taxon>
        <taxon>Atyidae</taxon>
        <taxon>Halocaridina</taxon>
    </lineage>
</organism>
<evidence type="ECO:0000313" key="2">
    <source>
        <dbReference type="Proteomes" id="UP001381693"/>
    </source>
</evidence>
<gene>
    <name evidence="1" type="ORF">SK128_022484</name>
</gene>
<comment type="caution">
    <text evidence="1">The sequence shown here is derived from an EMBL/GenBank/DDBJ whole genome shotgun (WGS) entry which is preliminary data.</text>
</comment>
<proteinExistence type="predicted"/>
<dbReference type="Proteomes" id="UP001381693">
    <property type="component" value="Unassembled WGS sequence"/>
</dbReference>
<dbReference type="AlphaFoldDB" id="A0AAN8XQS7"/>
<dbReference type="EMBL" id="JAXCGZ010002362">
    <property type="protein sequence ID" value="KAK7083999.1"/>
    <property type="molecule type" value="Genomic_DNA"/>
</dbReference>
<sequence length="145" mass="16384">MEEVMKCLESPESLWEDFEKGLGVTAHLWSMYTDMMLILRSDSCSNYPGICQLLGLGGMNVATTTNADKIVQPKIETFAMYLRKSKKKMDTVKQVIRKERAVIRTLCFSQNLSGEAGPEAFSYEWLECPPSLFEPEKNGISMQKG</sequence>
<reference evidence="1 2" key="1">
    <citation type="submission" date="2023-11" db="EMBL/GenBank/DDBJ databases">
        <title>Halocaridina rubra genome assembly.</title>
        <authorList>
            <person name="Smith C."/>
        </authorList>
    </citation>
    <scope>NUCLEOTIDE SEQUENCE [LARGE SCALE GENOMIC DNA]</scope>
    <source>
        <strain evidence="1">EP-1</strain>
        <tissue evidence="1">Whole</tissue>
    </source>
</reference>
<name>A0AAN8XQS7_HALRR</name>
<accession>A0AAN8XQS7</accession>
<evidence type="ECO:0000313" key="1">
    <source>
        <dbReference type="EMBL" id="KAK7083999.1"/>
    </source>
</evidence>
<protein>
    <submittedName>
        <fullName evidence="1">Uncharacterized protein</fullName>
    </submittedName>
</protein>